<dbReference type="GO" id="GO:0019321">
    <property type="term" value="P:pentose metabolic process"/>
    <property type="evidence" value="ECO:0007669"/>
    <property type="project" value="TreeGrafter"/>
</dbReference>
<dbReference type="PANTHER" id="PTHR43435:SF4">
    <property type="entry name" value="FGGY CARBOHYDRATE KINASE DOMAIN-CONTAINING PROTEIN"/>
    <property type="match status" value="1"/>
</dbReference>
<dbReference type="PANTHER" id="PTHR43435">
    <property type="entry name" value="RIBULOKINASE"/>
    <property type="match status" value="1"/>
</dbReference>
<reference evidence="4" key="1">
    <citation type="journal article" date="2016" name="G3 (Bethesda)">
        <title>First Draft Assembly and Annotation of the Genome of a California Endemic Oak Quercus lobata Nee (Fagaceae).</title>
        <authorList>
            <person name="Sork V.L."/>
            <person name="Fitz-Gibbon S.T."/>
            <person name="Puiu D."/>
            <person name="Crepeau M."/>
            <person name="Gugger P.F."/>
            <person name="Sherman R."/>
            <person name="Stevens K."/>
            <person name="Langley C.H."/>
            <person name="Pellegrini M."/>
            <person name="Salzberg S.L."/>
        </authorList>
    </citation>
    <scope>NUCLEOTIDE SEQUENCE [LARGE SCALE GENOMIC DNA]</scope>
    <source>
        <strain evidence="4">cv. SW786</strain>
    </source>
</reference>
<evidence type="ECO:0000313" key="4">
    <source>
        <dbReference type="Proteomes" id="UP000594261"/>
    </source>
</evidence>
<name>A0A7N2L1N8_QUELO</name>
<evidence type="ECO:0000256" key="1">
    <source>
        <dbReference type="ARBA" id="ARBA00022679"/>
    </source>
</evidence>
<accession>A0A7N2L1N8</accession>
<proteinExistence type="predicted"/>
<protein>
    <submittedName>
        <fullName evidence="3">Uncharacterized protein</fullName>
    </submittedName>
</protein>
<keyword evidence="4" id="KW-1185">Reference proteome</keyword>
<dbReference type="EnsemblPlants" id="QL02p097130:mrna">
    <property type="protein sequence ID" value="QL02p097130:mrna"/>
    <property type="gene ID" value="QL02p097130"/>
</dbReference>
<evidence type="ECO:0000313" key="3">
    <source>
        <dbReference type="EnsemblPlants" id="QL02p097130:mrna"/>
    </source>
</evidence>
<dbReference type="Gramene" id="QL02p097130:mrna">
    <property type="protein sequence ID" value="QL02p097130:mrna"/>
    <property type="gene ID" value="QL02p097130"/>
</dbReference>
<dbReference type="InParanoid" id="A0A7N2L1N8"/>
<dbReference type="GO" id="GO:0005737">
    <property type="term" value="C:cytoplasm"/>
    <property type="evidence" value="ECO:0007669"/>
    <property type="project" value="TreeGrafter"/>
</dbReference>
<dbReference type="Proteomes" id="UP000594261">
    <property type="component" value="Chromosome 2"/>
</dbReference>
<reference evidence="3" key="2">
    <citation type="submission" date="2021-01" db="UniProtKB">
        <authorList>
            <consortium name="EnsemblPlants"/>
        </authorList>
    </citation>
    <scope>IDENTIFICATION</scope>
</reference>
<keyword evidence="2" id="KW-0418">Kinase</keyword>
<keyword evidence="1" id="KW-0808">Transferase</keyword>
<dbReference type="GO" id="GO:0019150">
    <property type="term" value="F:D-ribulokinase activity"/>
    <property type="evidence" value="ECO:0007669"/>
    <property type="project" value="TreeGrafter"/>
</dbReference>
<evidence type="ECO:0000256" key="2">
    <source>
        <dbReference type="ARBA" id="ARBA00022777"/>
    </source>
</evidence>
<dbReference type="AlphaFoldDB" id="A0A7N2L1N8"/>
<organism evidence="3 4">
    <name type="scientific">Quercus lobata</name>
    <name type="common">Valley oak</name>
    <dbReference type="NCBI Taxonomy" id="97700"/>
    <lineage>
        <taxon>Eukaryota</taxon>
        <taxon>Viridiplantae</taxon>
        <taxon>Streptophyta</taxon>
        <taxon>Embryophyta</taxon>
        <taxon>Tracheophyta</taxon>
        <taxon>Spermatophyta</taxon>
        <taxon>Magnoliopsida</taxon>
        <taxon>eudicotyledons</taxon>
        <taxon>Gunneridae</taxon>
        <taxon>Pentapetalae</taxon>
        <taxon>rosids</taxon>
        <taxon>fabids</taxon>
        <taxon>Fagales</taxon>
        <taxon>Fagaceae</taxon>
        <taxon>Quercus</taxon>
    </lineage>
</organism>
<dbReference type="Gene3D" id="3.30.420.40">
    <property type="match status" value="1"/>
</dbReference>
<sequence>MGTQGGVNWQRLPKELGLVAGIHFETSLIDAHAGGMGVMESVPHLDSEAKECDMEAICPYMVLVCGTSTCHMAISRSKLIHSRGQGTILVCYSINWANITLWCSWDKSGTLEIGDQKEDKVGMAYASYLIIVPRGNKSVLLGVAILGSRCSFCKEVLKSE</sequence>